<proteinExistence type="predicted"/>
<keyword evidence="2" id="KW-1185">Reference proteome</keyword>
<name>A0A9D4J0T2_DREPO</name>
<organism evidence="1 2">
    <name type="scientific">Dreissena polymorpha</name>
    <name type="common">Zebra mussel</name>
    <name type="synonym">Mytilus polymorpha</name>
    <dbReference type="NCBI Taxonomy" id="45954"/>
    <lineage>
        <taxon>Eukaryota</taxon>
        <taxon>Metazoa</taxon>
        <taxon>Spiralia</taxon>
        <taxon>Lophotrochozoa</taxon>
        <taxon>Mollusca</taxon>
        <taxon>Bivalvia</taxon>
        <taxon>Autobranchia</taxon>
        <taxon>Heteroconchia</taxon>
        <taxon>Euheterodonta</taxon>
        <taxon>Imparidentia</taxon>
        <taxon>Neoheterodontei</taxon>
        <taxon>Myida</taxon>
        <taxon>Dreissenoidea</taxon>
        <taxon>Dreissenidae</taxon>
        <taxon>Dreissena</taxon>
    </lineage>
</organism>
<comment type="caution">
    <text evidence="1">The sequence shown here is derived from an EMBL/GenBank/DDBJ whole genome shotgun (WGS) entry which is preliminary data.</text>
</comment>
<protein>
    <submittedName>
        <fullName evidence="1">Uncharacterized protein</fullName>
    </submittedName>
</protein>
<gene>
    <name evidence="1" type="ORF">DPMN_149056</name>
</gene>
<reference evidence="1" key="1">
    <citation type="journal article" date="2019" name="bioRxiv">
        <title>The Genome of the Zebra Mussel, Dreissena polymorpha: A Resource for Invasive Species Research.</title>
        <authorList>
            <person name="McCartney M.A."/>
            <person name="Auch B."/>
            <person name="Kono T."/>
            <person name="Mallez S."/>
            <person name="Zhang Y."/>
            <person name="Obille A."/>
            <person name="Becker A."/>
            <person name="Abrahante J.E."/>
            <person name="Garbe J."/>
            <person name="Badalamenti J.P."/>
            <person name="Herman A."/>
            <person name="Mangelson H."/>
            <person name="Liachko I."/>
            <person name="Sullivan S."/>
            <person name="Sone E.D."/>
            <person name="Koren S."/>
            <person name="Silverstein K.A.T."/>
            <person name="Beckman K.B."/>
            <person name="Gohl D.M."/>
        </authorList>
    </citation>
    <scope>NUCLEOTIDE SEQUENCE</scope>
    <source>
        <strain evidence="1">Duluth1</strain>
        <tissue evidence="1">Whole animal</tissue>
    </source>
</reference>
<evidence type="ECO:0000313" key="2">
    <source>
        <dbReference type="Proteomes" id="UP000828390"/>
    </source>
</evidence>
<dbReference type="AlphaFoldDB" id="A0A9D4J0T2"/>
<dbReference type="EMBL" id="JAIWYP010000007">
    <property type="protein sequence ID" value="KAH3795501.1"/>
    <property type="molecule type" value="Genomic_DNA"/>
</dbReference>
<accession>A0A9D4J0T2</accession>
<evidence type="ECO:0000313" key="1">
    <source>
        <dbReference type="EMBL" id="KAH3795501.1"/>
    </source>
</evidence>
<sequence>MTPDNPIRGNPRICRKITPLKKEGTLLFFRPPWHLYAPQRPHTTLGEGVCSP</sequence>
<dbReference type="Proteomes" id="UP000828390">
    <property type="component" value="Unassembled WGS sequence"/>
</dbReference>
<reference evidence="1" key="2">
    <citation type="submission" date="2020-11" db="EMBL/GenBank/DDBJ databases">
        <authorList>
            <person name="McCartney M.A."/>
            <person name="Auch B."/>
            <person name="Kono T."/>
            <person name="Mallez S."/>
            <person name="Becker A."/>
            <person name="Gohl D.M."/>
            <person name="Silverstein K.A.T."/>
            <person name="Koren S."/>
            <person name="Bechman K.B."/>
            <person name="Herman A."/>
            <person name="Abrahante J.E."/>
            <person name="Garbe J."/>
        </authorList>
    </citation>
    <scope>NUCLEOTIDE SEQUENCE</scope>
    <source>
        <strain evidence="1">Duluth1</strain>
        <tissue evidence="1">Whole animal</tissue>
    </source>
</reference>